<proteinExistence type="predicted"/>
<reference evidence="1" key="1">
    <citation type="journal article" date="2020" name="MBio">
        <title>'Candidatus Ethanoperedens,' a Thermophilic Genus of Archaea Mediating the Anaerobic Oxidation of Ethane.</title>
        <authorList>
            <person name="Hahn C.J."/>
            <person name="Laso-Perez R."/>
            <person name="Vulcano F."/>
            <person name="Vaziourakis K.M."/>
            <person name="Stokke R."/>
            <person name="Steen I.H."/>
            <person name="Teske A."/>
            <person name="Boetius A."/>
            <person name="Liebeke M."/>
            <person name="Amann R."/>
            <person name="Knittel K."/>
            <person name="Wegener G."/>
        </authorList>
    </citation>
    <scope>NUCLEOTIDE SEQUENCE</scope>
    <source>
        <strain evidence="1">GoM-Arc1-LC-WB58</strain>
    </source>
</reference>
<gene>
    <name evidence="1" type="ORF">GIS02_01895</name>
</gene>
<dbReference type="Proteomes" id="UP000606580">
    <property type="component" value="Unassembled WGS sequence"/>
</dbReference>
<sequence length="78" mass="9505">MNRYYSKQTDVKHIYQLERRGQWRFNGREKRKTILPEAVTGKYDIKIFETLPLYMKAEIFENSVIIWTNNEFELSQSL</sequence>
<name>A0A848D9Y5_9EURY</name>
<accession>A0A848D9Y5</accession>
<dbReference type="AlphaFoldDB" id="A0A848D9Y5"/>
<organism evidence="1 2">
    <name type="scientific">Candidatus Ethanoperedens thermophilum</name>
    <dbReference type="NCBI Taxonomy" id="2766897"/>
    <lineage>
        <taxon>Archaea</taxon>
        <taxon>Methanobacteriati</taxon>
        <taxon>Methanobacteriota</taxon>
        <taxon>Stenosarchaea group</taxon>
        <taxon>Methanomicrobia</taxon>
        <taxon>Methanosarcinales</taxon>
        <taxon>Methanosarcinales incertae sedis</taxon>
        <taxon>GOM Arc I cluster</taxon>
        <taxon>Candidatus Ethanoperedens</taxon>
    </lineage>
</organism>
<dbReference type="EMBL" id="WNEG01000034">
    <property type="protein sequence ID" value="NMG82942.1"/>
    <property type="molecule type" value="Genomic_DNA"/>
</dbReference>
<comment type="caution">
    <text evidence="1">The sequence shown here is derived from an EMBL/GenBank/DDBJ whole genome shotgun (WGS) entry which is preliminary data.</text>
</comment>
<protein>
    <submittedName>
        <fullName evidence="1">Uncharacterized protein</fullName>
    </submittedName>
</protein>
<evidence type="ECO:0000313" key="1">
    <source>
        <dbReference type="EMBL" id="NMG82942.1"/>
    </source>
</evidence>
<evidence type="ECO:0000313" key="2">
    <source>
        <dbReference type="Proteomes" id="UP000606580"/>
    </source>
</evidence>